<reference evidence="2 3" key="1">
    <citation type="submission" date="2024-01" db="EMBL/GenBank/DDBJ databases">
        <title>The complete chloroplast genome sequence of Lithospermum erythrorhizon: insights into the phylogenetic relationship among Boraginaceae species and the maternal lineages of purple gromwells.</title>
        <authorList>
            <person name="Okada T."/>
            <person name="Watanabe K."/>
        </authorList>
    </citation>
    <scope>NUCLEOTIDE SEQUENCE [LARGE SCALE GENOMIC DNA]</scope>
</reference>
<dbReference type="Proteomes" id="UP001454036">
    <property type="component" value="Unassembled WGS sequence"/>
</dbReference>
<dbReference type="AlphaFoldDB" id="A0AAV3Q9X3"/>
<feature type="region of interest" description="Disordered" evidence="1">
    <location>
        <begin position="143"/>
        <end position="170"/>
    </location>
</feature>
<proteinExistence type="predicted"/>
<keyword evidence="3" id="KW-1185">Reference proteome</keyword>
<comment type="caution">
    <text evidence="2">The sequence shown here is derived from an EMBL/GenBank/DDBJ whole genome shotgun (WGS) entry which is preliminary data.</text>
</comment>
<evidence type="ECO:0000313" key="2">
    <source>
        <dbReference type="EMBL" id="GAA0159258.1"/>
    </source>
</evidence>
<sequence>MGPPSEVPPTQNLRVAVPKPSKGKATKIPPTLEEVKVKTVPELITDYQLRQIRNHYGILDEVKTRIPLEGESVEDPSGRDVLIKAVLTKGVEKFPNTILLELLSLKHSSGECVMPHKVSYKAVTTCKDPLAWISKRKNTATQGTSLGTSVVAPAPKKSKKAPKESNPEVTPADFEVMPEVSSPISSNPLLPATILILDQVSSLDVVVSTRESSPVVPPPKNLFGIY</sequence>
<protein>
    <submittedName>
        <fullName evidence="2">Uncharacterized protein</fullName>
    </submittedName>
</protein>
<evidence type="ECO:0000256" key="1">
    <source>
        <dbReference type="SAM" id="MobiDB-lite"/>
    </source>
</evidence>
<evidence type="ECO:0000313" key="3">
    <source>
        <dbReference type="Proteomes" id="UP001454036"/>
    </source>
</evidence>
<organism evidence="2 3">
    <name type="scientific">Lithospermum erythrorhizon</name>
    <name type="common">Purple gromwell</name>
    <name type="synonym">Lithospermum officinale var. erythrorhizon</name>
    <dbReference type="NCBI Taxonomy" id="34254"/>
    <lineage>
        <taxon>Eukaryota</taxon>
        <taxon>Viridiplantae</taxon>
        <taxon>Streptophyta</taxon>
        <taxon>Embryophyta</taxon>
        <taxon>Tracheophyta</taxon>
        <taxon>Spermatophyta</taxon>
        <taxon>Magnoliopsida</taxon>
        <taxon>eudicotyledons</taxon>
        <taxon>Gunneridae</taxon>
        <taxon>Pentapetalae</taxon>
        <taxon>asterids</taxon>
        <taxon>lamiids</taxon>
        <taxon>Boraginales</taxon>
        <taxon>Boraginaceae</taxon>
        <taxon>Boraginoideae</taxon>
        <taxon>Lithospermeae</taxon>
        <taxon>Lithospermum</taxon>
    </lineage>
</organism>
<accession>A0AAV3Q9X3</accession>
<gene>
    <name evidence="2" type="ORF">LIER_16079</name>
</gene>
<dbReference type="EMBL" id="BAABME010003560">
    <property type="protein sequence ID" value="GAA0159258.1"/>
    <property type="molecule type" value="Genomic_DNA"/>
</dbReference>
<feature type="region of interest" description="Disordered" evidence="1">
    <location>
        <begin position="1"/>
        <end position="27"/>
    </location>
</feature>
<name>A0AAV3Q9X3_LITER</name>